<feature type="compositionally biased region" description="Polar residues" evidence="1">
    <location>
        <begin position="11"/>
        <end position="22"/>
    </location>
</feature>
<keyword evidence="2" id="KW-0812">Transmembrane</keyword>
<dbReference type="RefSeq" id="WP_133755801.1">
    <property type="nucleotide sequence ID" value="NZ_SOAW01000003.1"/>
</dbReference>
<protein>
    <submittedName>
        <fullName evidence="3">Putative superfamily III holin-X</fullName>
    </submittedName>
</protein>
<sequence>MSEGAPRQDPVGQSNGTSSLHSGPTPLPERGLGAVLSSAANEAKTLGKDVAALGQIEFKEIAKHGGIGVGLFAGAAFTAICMLAMIFTGGAYGIARLLGAGVGKVSAGFFIIAGVLLIITVILALIGLSAIKKVKAPERTISAAKQASTSVQHAISRGVADAKTHELSTQHFDDDLHR</sequence>
<evidence type="ECO:0000256" key="1">
    <source>
        <dbReference type="SAM" id="MobiDB-lite"/>
    </source>
</evidence>
<dbReference type="EMBL" id="SOAW01000003">
    <property type="protein sequence ID" value="TDT29873.1"/>
    <property type="molecule type" value="Genomic_DNA"/>
</dbReference>
<dbReference type="AlphaFoldDB" id="A0A4R7J0R3"/>
<accession>A0A4R7J0R3</accession>
<keyword evidence="4" id="KW-1185">Reference proteome</keyword>
<dbReference type="OrthoDB" id="4870234at2"/>
<dbReference type="Pfam" id="PF07332">
    <property type="entry name" value="Phage_holin_3_6"/>
    <property type="match status" value="1"/>
</dbReference>
<dbReference type="InterPro" id="IPR009937">
    <property type="entry name" value="Phage_holin_3_6"/>
</dbReference>
<evidence type="ECO:0000313" key="4">
    <source>
        <dbReference type="Proteomes" id="UP000295371"/>
    </source>
</evidence>
<feature type="transmembrane region" description="Helical" evidence="2">
    <location>
        <begin position="69"/>
        <end position="95"/>
    </location>
</feature>
<name>A0A4R7J0R3_9ACTN</name>
<comment type="caution">
    <text evidence="3">The sequence shown here is derived from an EMBL/GenBank/DDBJ whole genome shotgun (WGS) entry which is preliminary data.</text>
</comment>
<feature type="transmembrane region" description="Helical" evidence="2">
    <location>
        <begin position="107"/>
        <end position="131"/>
    </location>
</feature>
<feature type="region of interest" description="Disordered" evidence="1">
    <location>
        <begin position="1"/>
        <end position="24"/>
    </location>
</feature>
<organism evidence="3 4">
    <name type="scientific">Naumannella halotolerans</name>
    <dbReference type="NCBI Taxonomy" id="993414"/>
    <lineage>
        <taxon>Bacteria</taxon>
        <taxon>Bacillati</taxon>
        <taxon>Actinomycetota</taxon>
        <taxon>Actinomycetes</taxon>
        <taxon>Propionibacteriales</taxon>
        <taxon>Propionibacteriaceae</taxon>
        <taxon>Naumannella</taxon>
    </lineage>
</organism>
<gene>
    <name evidence="3" type="ORF">CLV29_2895</name>
</gene>
<reference evidence="3 4" key="1">
    <citation type="submission" date="2019-03" db="EMBL/GenBank/DDBJ databases">
        <title>Genomic Encyclopedia of Archaeal and Bacterial Type Strains, Phase II (KMG-II): from individual species to whole genera.</title>
        <authorList>
            <person name="Goeker M."/>
        </authorList>
    </citation>
    <scope>NUCLEOTIDE SEQUENCE [LARGE SCALE GENOMIC DNA]</scope>
    <source>
        <strain evidence="3 4">DSM 24323</strain>
    </source>
</reference>
<evidence type="ECO:0000313" key="3">
    <source>
        <dbReference type="EMBL" id="TDT29873.1"/>
    </source>
</evidence>
<evidence type="ECO:0000256" key="2">
    <source>
        <dbReference type="SAM" id="Phobius"/>
    </source>
</evidence>
<keyword evidence="2" id="KW-0472">Membrane</keyword>
<dbReference type="Proteomes" id="UP000295371">
    <property type="component" value="Unassembled WGS sequence"/>
</dbReference>
<keyword evidence="2" id="KW-1133">Transmembrane helix</keyword>
<proteinExistence type="predicted"/>